<reference evidence="3" key="2">
    <citation type="submission" date="2020-09" db="EMBL/GenBank/DDBJ databases">
        <authorList>
            <person name="Sun Q."/>
            <person name="Kim S."/>
        </authorList>
    </citation>
    <scope>NUCLEOTIDE SEQUENCE</scope>
    <source>
        <strain evidence="3">KCTC 23430</strain>
    </source>
</reference>
<dbReference type="Proteomes" id="UP000644693">
    <property type="component" value="Unassembled WGS sequence"/>
</dbReference>
<gene>
    <name evidence="3" type="ORF">GCM10007053_01240</name>
</gene>
<organism evidence="3 4">
    <name type="scientific">Parahalioglobus pacificus</name>
    <dbReference type="NCBI Taxonomy" id="930806"/>
    <lineage>
        <taxon>Bacteria</taxon>
        <taxon>Pseudomonadati</taxon>
        <taxon>Pseudomonadota</taxon>
        <taxon>Gammaproteobacteria</taxon>
        <taxon>Cellvibrionales</taxon>
        <taxon>Halieaceae</taxon>
        <taxon>Parahalioglobus</taxon>
    </lineage>
</organism>
<dbReference type="EMBL" id="BMYM01000001">
    <property type="protein sequence ID" value="GHD25451.1"/>
    <property type="molecule type" value="Genomic_DNA"/>
</dbReference>
<dbReference type="AlphaFoldDB" id="A0A918XD22"/>
<accession>A0A918XD22</accession>
<keyword evidence="4" id="KW-1185">Reference proteome</keyword>
<feature type="chain" id="PRO_5037634260" description="DUF6268 domain-containing protein" evidence="1">
    <location>
        <begin position="27"/>
        <end position="320"/>
    </location>
</feature>
<reference evidence="3" key="1">
    <citation type="journal article" date="2014" name="Int. J. Syst. Evol. Microbiol.">
        <title>Complete genome sequence of Corynebacterium casei LMG S-19264T (=DSM 44701T), isolated from a smear-ripened cheese.</title>
        <authorList>
            <consortium name="US DOE Joint Genome Institute (JGI-PGF)"/>
            <person name="Walter F."/>
            <person name="Albersmeier A."/>
            <person name="Kalinowski J."/>
            <person name="Ruckert C."/>
        </authorList>
    </citation>
    <scope>NUCLEOTIDE SEQUENCE</scope>
    <source>
        <strain evidence="3">KCTC 23430</strain>
    </source>
</reference>
<dbReference type="RefSeq" id="WP_189474216.1">
    <property type="nucleotide sequence ID" value="NZ_BMYM01000001.1"/>
</dbReference>
<feature type="signal peptide" evidence="1">
    <location>
        <begin position="1"/>
        <end position="26"/>
    </location>
</feature>
<feature type="domain" description="DUF6268" evidence="2">
    <location>
        <begin position="97"/>
        <end position="311"/>
    </location>
</feature>
<keyword evidence="1" id="KW-0732">Signal</keyword>
<evidence type="ECO:0000313" key="4">
    <source>
        <dbReference type="Proteomes" id="UP000644693"/>
    </source>
</evidence>
<dbReference type="Pfam" id="PF19783">
    <property type="entry name" value="DUF6268"/>
    <property type="match status" value="1"/>
</dbReference>
<evidence type="ECO:0000313" key="3">
    <source>
        <dbReference type="EMBL" id="GHD25451.1"/>
    </source>
</evidence>
<sequence>MNASRELPGLTHILCCWTLLSAPAEAESFFATTASAFKSSNIEFQRTKTNAPFLPLAFADSTHYGDVEVTTETGENIEYDVHQFSAMGVLPILLGENDALFGGLYASQSAFDFADDAADDFDVLSVGVPIGWLHQTSENWQAAAFLMPLGHKADSDNADWSWQYLGGAFARYIQSDELWWAFGAYMDVGSGDDLFLPYLGASWAINEAWTLSAIMPWPALIYSPSKQWMMRLGAAPSGASWALDTSDDTVSLDIDAWDFGLGVEYRFAGDFWVSAEVGVSGLRGLSYTDGSLEQPDLEFSSNSYVSFSVKFRPSGANTGR</sequence>
<dbReference type="InterPro" id="IPR046235">
    <property type="entry name" value="DUF6268"/>
</dbReference>
<proteinExistence type="predicted"/>
<evidence type="ECO:0000256" key="1">
    <source>
        <dbReference type="SAM" id="SignalP"/>
    </source>
</evidence>
<comment type="caution">
    <text evidence="3">The sequence shown here is derived from an EMBL/GenBank/DDBJ whole genome shotgun (WGS) entry which is preliminary data.</text>
</comment>
<protein>
    <recommendedName>
        <fullName evidence="2">DUF6268 domain-containing protein</fullName>
    </recommendedName>
</protein>
<name>A0A918XD22_9GAMM</name>
<evidence type="ECO:0000259" key="2">
    <source>
        <dbReference type="Pfam" id="PF19783"/>
    </source>
</evidence>